<gene>
    <name evidence="7" type="ORF">LMG26411_04575</name>
</gene>
<dbReference type="InterPro" id="IPR009057">
    <property type="entry name" value="Homeodomain-like_sf"/>
</dbReference>
<keyword evidence="1" id="KW-0678">Repressor</keyword>
<proteinExistence type="predicted"/>
<organism evidence="7 8">
    <name type="scientific">Cupriavidus numazuensis</name>
    <dbReference type="NCBI Taxonomy" id="221992"/>
    <lineage>
        <taxon>Bacteria</taxon>
        <taxon>Pseudomonadati</taxon>
        <taxon>Pseudomonadota</taxon>
        <taxon>Betaproteobacteria</taxon>
        <taxon>Burkholderiales</taxon>
        <taxon>Burkholderiaceae</taxon>
        <taxon>Cupriavidus</taxon>
    </lineage>
</organism>
<evidence type="ECO:0000313" key="8">
    <source>
        <dbReference type="Proteomes" id="UP000672657"/>
    </source>
</evidence>
<protein>
    <recommendedName>
        <fullName evidence="6">HTH tetR-type domain-containing protein</fullName>
    </recommendedName>
</protein>
<evidence type="ECO:0000256" key="3">
    <source>
        <dbReference type="ARBA" id="ARBA00023125"/>
    </source>
</evidence>
<dbReference type="SUPFAM" id="SSF48498">
    <property type="entry name" value="Tetracyclin repressor-like, C-terminal domain"/>
    <property type="match status" value="1"/>
</dbReference>
<dbReference type="InterPro" id="IPR050109">
    <property type="entry name" value="HTH-type_TetR-like_transc_reg"/>
</dbReference>
<dbReference type="InterPro" id="IPR001647">
    <property type="entry name" value="HTH_TetR"/>
</dbReference>
<sequence>MGQERTRKYVLGIVYELISVDGIENLSMRKVAQAAGMSTGTINYHFGNKQRLLIAALESAYELPEDWEVYSGSPIKQLHRLLSGYICRSPRDRFWRFWINYLATSTRDLELLSHQSDRYRRQQRFWARLIADGMAVGEFRKDVDPQRKAEELLILAHGLLVRQLAAPEEGSRDIAQDLLMSHLASMRA</sequence>
<dbReference type="InterPro" id="IPR039538">
    <property type="entry name" value="BetI_C"/>
</dbReference>
<name>A0ABM8TLW7_9BURK</name>
<evidence type="ECO:0000256" key="4">
    <source>
        <dbReference type="ARBA" id="ARBA00023163"/>
    </source>
</evidence>
<keyword evidence="2" id="KW-0805">Transcription regulation</keyword>
<dbReference type="Pfam" id="PF13977">
    <property type="entry name" value="TetR_C_6"/>
    <property type="match status" value="1"/>
</dbReference>
<evidence type="ECO:0000313" key="7">
    <source>
        <dbReference type="EMBL" id="CAG2154192.1"/>
    </source>
</evidence>
<keyword evidence="3 5" id="KW-0238">DNA-binding</keyword>
<feature type="DNA-binding region" description="H-T-H motif" evidence="5">
    <location>
        <begin position="27"/>
        <end position="46"/>
    </location>
</feature>
<dbReference type="Gene3D" id="1.10.357.10">
    <property type="entry name" value="Tetracycline Repressor, domain 2"/>
    <property type="match status" value="1"/>
</dbReference>
<dbReference type="RefSeq" id="WP_211955552.1">
    <property type="nucleotide sequence ID" value="NZ_CAJPVI010000030.1"/>
</dbReference>
<evidence type="ECO:0000256" key="1">
    <source>
        <dbReference type="ARBA" id="ARBA00022491"/>
    </source>
</evidence>
<keyword evidence="4" id="KW-0804">Transcription</keyword>
<dbReference type="EMBL" id="CAJPVI010000030">
    <property type="protein sequence ID" value="CAG2154192.1"/>
    <property type="molecule type" value="Genomic_DNA"/>
</dbReference>
<dbReference type="PANTHER" id="PTHR30055:SF234">
    <property type="entry name" value="HTH-TYPE TRANSCRIPTIONAL REGULATOR BETI"/>
    <property type="match status" value="1"/>
</dbReference>
<evidence type="ECO:0000256" key="5">
    <source>
        <dbReference type="PROSITE-ProRule" id="PRU00335"/>
    </source>
</evidence>
<accession>A0ABM8TLW7</accession>
<reference evidence="7 8" key="1">
    <citation type="submission" date="2021-03" db="EMBL/GenBank/DDBJ databases">
        <authorList>
            <person name="Peeters C."/>
        </authorList>
    </citation>
    <scope>NUCLEOTIDE SEQUENCE [LARGE SCALE GENOMIC DNA]</scope>
    <source>
        <strain evidence="7 8">LMG 26411</strain>
    </source>
</reference>
<dbReference type="InterPro" id="IPR036271">
    <property type="entry name" value="Tet_transcr_reg_TetR-rel_C_sf"/>
</dbReference>
<dbReference type="PROSITE" id="PS50977">
    <property type="entry name" value="HTH_TETR_2"/>
    <property type="match status" value="1"/>
</dbReference>
<dbReference type="Proteomes" id="UP000672657">
    <property type="component" value="Unassembled WGS sequence"/>
</dbReference>
<dbReference type="Pfam" id="PF00440">
    <property type="entry name" value="TetR_N"/>
    <property type="match status" value="1"/>
</dbReference>
<feature type="domain" description="HTH tetR-type" evidence="6">
    <location>
        <begin position="4"/>
        <end position="64"/>
    </location>
</feature>
<evidence type="ECO:0000259" key="6">
    <source>
        <dbReference type="PROSITE" id="PS50977"/>
    </source>
</evidence>
<dbReference type="SUPFAM" id="SSF46689">
    <property type="entry name" value="Homeodomain-like"/>
    <property type="match status" value="1"/>
</dbReference>
<keyword evidence="8" id="KW-1185">Reference proteome</keyword>
<comment type="caution">
    <text evidence="7">The sequence shown here is derived from an EMBL/GenBank/DDBJ whole genome shotgun (WGS) entry which is preliminary data.</text>
</comment>
<dbReference type="PANTHER" id="PTHR30055">
    <property type="entry name" value="HTH-TYPE TRANSCRIPTIONAL REGULATOR RUTR"/>
    <property type="match status" value="1"/>
</dbReference>
<evidence type="ECO:0000256" key="2">
    <source>
        <dbReference type="ARBA" id="ARBA00023015"/>
    </source>
</evidence>
<dbReference type="PRINTS" id="PR00455">
    <property type="entry name" value="HTHTETR"/>
</dbReference>